<name>A0AC34FST5_9BILA</name>
<evidence type="ECO:0000313" key="1">
    <source>
        <dbReference type="Proteomes" id="UP000887579"/>
    </source>
</evidence>
<dbReference type="Proteomes" id="UP000887579">
    <property type="component" value="Unplaced"/>
</dbReference>
<reference evidence="2" key="1">
    <citation type="submission" date="2022-11" db="UniProtKB">
        <authorList>
            <consortium name="WormBaseParasite"/>
        </authorList>
    </citation>
    <scope>IDENTIFICATION</scope>
</reference>
<proteinExistence type="predicted"/>
<accession>A0AC34FST5</accession>
<protein>
    <submittedName>
        <fullName evidence="2">Regulator of chromosome segregation-like C-terminal domain-containing protein</fullName>
    </submittedName>
</protein>
<dbReference type="WBParaSite" id="ES5_v2.g20504.t1">
    <property type="protein sequence ID" value="ES5_v2.g20504.t1"/>
    <property type="gene ID" value="ES5_v2.g20504"/>
</dbReference>
<evidence type="ECO:0000313" key="2">
    <source>
        <dbReference type="WBParaSite" id="ES5_v2.g20504.t1"/>
    </source>
</evidence>
<sequence length="128" mass="14616">MHVLIYFFKNANAIYFKLRDFAVLGLSHQLIERLFQQLDIKDAQVAEKDEQLRAKDVQIAEKDKQIAALLNEAISNRKSDDDKSKRQRSKSLGNTKKSKSSTQMSKPNFSNDISKVTMEGDGDCNMDM</sequence>
<organism evidence="1 2">
    <name type="scientific">Panagrolaimus sp. ES5</name>
    <dbReference type="NCBI Taxonomy" id="591445"/>
    <lineage>
        <taxon>Eukaryota</taxon>
        <taxon>Metazoa</taxon>
        <taxon>Ecdysozoa</taxon>
        <taxon>Nematoda</taxon>
        <taxon>Chromadorea</taxon>
        <taxon>Rhabditida</taxon>
        <taxon>Tylenchina</taxon>
        <taxon>Panagrolaimomorpha</taxon>
        <taxon>Panagrolaimoidea</taxon>
        <taxon>Panagrolaimidae</taxon>
        <taxon>Panagrolaimus</taxon>
    </lineage>
</organism>